<keyword evidence="4" id="KW-1185">Reference proteome</keyword>
<dbReference type="Pfam" id="PF01266">
    <property type="entry name" value="DAO"/>
    <property type="match status" value="1"/>
</dbReference>
<accession>A0ABW4SUW3</accession>
<reference evidence="4" key="1">
    <citation type="journal article" date="2019" name="Int. J. Syst. Evol. Microbiol.">
        <title>The Global Catalogue of Microorganisms (GCM) 10K type strain sequencing project: providing services to taxonomists for standard genome sequencing and annotation.</title>
        <authorList>
            <consortium name="The Broad Institute Genomics Platform"/>
            <consortium name="The Broad Institute Genome Sequencing Center for Infectious Disease"/>
            <person name="Wu L."/>
            <person name="Ma J."/>
        </authorList>
    </citation>
    <scope>NUCLEOTIDE SEQUENCE [LARGE SCALE GENOMIC DNA]</scope>
    <source>
        <strain evidence="4">ICMP 6774ER</strain>
    </source>
</reference>
<dbReference type="EMBL" id="JBHUFV010000029">
    <property type="protein sequence ID" value="MFD1933413.1"/>
    <property type="molecule type" value="Genomic_DNA"/>
</dbReference>
<evidence type="ECO:0000256" key="1">
    <source>
        <dbReference type="SAM" id="MobiDB-lite"/>
    </source>
</evidence>
<evidence type="ECO:0000313" key="3">
    <source>
        <dbReference type="EMBL" id="MFD1933413.1"/>
    </source>
</evidence>
<gene>
    <name evidence="3" type="ORF">ACFSKW_18280</name>
</gene>
<organism evidence="3 4">
    <name type="scientific">Nonomuraea mangrovi</name>
    <dbReference type="NCBI Taxonomy" id="2316207"/>
    <lineage>
        <taxon>Bacteria</taxon>
        <taxon>Bacillati</taxon>
        <taxon>Actinomycetota</taxon>
        <taxon>Actinomycetes</taxon>
        <taxon>Streptosporangiales</taxon>
        <taxon>Streptosporangiaceae</taxon>
        <taxon>Nonomuraea</taxon>
    </lineage>
</organism>
<dbReference type="InterPro" id="IPR006076">
    <property type="entry name" value="FAD-dep_OxRdtase"/>
</dbReference>
<dbReference type="Gene3D" id="3.50.50.60">
    <property type="entry name" value="FAD/NAD(P)-binding domain"/>
    <property type="match status" value="1"/>
</dbReference>
<dbReference type="InterPro" id="IPR036188">
    <property type="entry name" value="FAD/NAD-bd_sf"/>
</dbReference>
<feature type="domain" description="FAD dependent oxidoreductase" evidence="2">
    <location>
        <begin position="3"/>
        <end position="37"/>
    </location>
</feature>
<proteinExistence type="predicted"/>
<evidence type="ECO:0000313" key="4">
    <source>
        <dbReference type="Proteomes" id="UP001597368"/>
    </source>
</evidence>
<feature type="region of interest" description="Disordered" evidence="1">
    <location>
        <begin position="186"/>
        <end position="220"/>
    </location>
</feature>
<dbReference type="SUPFAM" id="SSF51971">
    <property type="entry name" value="Nucleotide-binding domain"/>
    <property type="match status" value="1"/>
</dbReference>
<protein>
    <submittedName>
        <fullName evidence="3">FAD-dependent oxidoreductase</fullName>
    </submittedName>
</protein>
<sequence>MPDVIVLGAGVTGLSAALLLAFDGHEVEVLEKDPGLPAAPSMPGSNGSGRAWRSSVFRAPCSAGGKEPAATRVAGVLSELERAGAATHSPVAGAWAIPAVGGRLPGDERFDLLGACRPVLETALAAVAARTRGITVSRGVTVSGLVTGDSRVPGRPHVNGVVTAGGRSSAPIWWWTPAAATHDWAGCSPTSARRPWTRNGRRPGSPPMDDTSKVRRPSRTCGRWTTTTACRPCSCQETTALGRWASWSRHETLTCARCENPNWQRAAALFPPITPWAAGTPLRA</sequence>
<evidence type="ECO:0000259" key="2">
    <source>
        <dbReference type="Pfam" id="PF01266"/>
    </source>
</evidence>
<dbReference type="RefSeq" id="WP_379573456.1">
    <property type="nucleotide sequence ID" value="NZ_JBHUFV010000029.1"/>
</dbReference>
<dbReference type="Proteomes" id="UP001597368">
    <property type="component" value="Unassembled WGS sequence"/>
</dbReference>
<name>A0ABW4SUW3_9ACTN</name>
<comment type="caution">
    <text evidence="3">The sequence shown here is derived from an EMBL/GenBank/DDBJ whole genome shotgun (WGS) entry which is preliminary data.</text>
</comment>